<dbReference type="OrthoDB" id="5371646at2759"/>
<feature type="compositionally biased region" description="Basic residues" evidence="1">
    <location>
        <begin position="115"/>
        <end position="127"/>
    </location>
</feature>
<dbReference type="Proteomes" id="UP000237631">
    <property type="component" value="Unassembled WGS sequence"/>
</dbReference>
<reference evidence="3" key="1">
    <citation type="journal article" date="2017" name="bioRxiv">
        <title>Conservation of a gene cluster reveals novel cercosporin biosynthetic mechanisms and extends production to the genus Colletotrichum.</title>
        <authorList>
            <person name="de Jonge R."/>
            <person name="Ebert M.K."/>
            <person name="Huitt-Roehl C.R."/>
            <person name="Pal P."/>
            <person name="Suttle J.C."/>
            <person name="Spanner R.E."/>
            <person name="Neubauer J.D."/>
            <person name="Jurick W.M.II."/>
            <person name="Stott K.A."/>
            <person name="Secor G.A."/>
            <person name="Thomma B.P.H.J."/>
            <person name="Van de Peer Y."/>
            <person name="Townsend C.A."/>
            <person name="Bolton M.D."/>
        </authorList>
    </citation>
    <scope>NUCLEOTIDE SEQUENCE [LARGE SCALE GENOMIC DNA]</scope>
    <source>
        <strain evidence="3">CBS538.71</strain>
    </source>
</reference>
<protein>
    <recommendedName>
        <fullName evidence="4">Myb-like domain-containing protein</fullName>
    </recommendedName>
</protein>
<comment type="caution">
    <text evidence="2">The sequence shown here is derived from an EMBL/GenBank/DDBJ whole genome shotgun (WGS) entry which is preliminary data.</text>
</comment>
<evidence type="ECO:0000313" key="2">
    <source>
        <dbReference type="EMBL" id="PPJ60067.1"/>
    </source>
</evidence>
<gene>
    <name evidence="2" type="ORF">CBER1_07555</name>
</gene>
<feature type="region of interest" description="Disordered" evidence="1">
    <location>
        <begin position="73"/>
        <end position="165"/>
    </location>
</feature>
<feature type="compositionally biased region" description="Basic and acidic residues" evidence="1">
    <location>
        <begin position="1"/>
        <end position="14"/>
    </location>
</feature>
<dbReference type="AlphaFoldDB" id="A0A2S6CK06"/>
<name>A0A2S6CK06_9PEZI</name>
<feature type="compositionally biased region" description="Acidic residues" evidence="1">
    <location>
        <begin position="155"/>
        <end position="165"/>
    </location>
</feature>
<sequence length="165" mass="17988">MSDAGEKKASDAGEQKATNSKTWTEVQKLGLLFAIINSSCDKINWKEVKLPEGRSLKACQVWLDKQRTELKKLKEAAGENGEEDTPAKPPAKTPKKRGAKAAVEGDENGDEATPKPKKPRVTKKKTPAKVTAAADDREEIESETPVAEEKVKAEAEDEDANVEMT</sequence>
<evidence type="ECO:0000256" key="1">
    <source>
        <dbReference type="SAM" id="MobiDB-lite"/>
    </source>
</evidence>
<keyword evidence="3" id="KW-1185">Reference proteome</keyword>
<accession>A0A2S6CK06</accession>
<dbReference type="EMBL" id="PNEN01000316">
    <property type="protein sequence ID" value="PPJ60067.1"/>
    <property type="molecule type" value="Genomic_DNA"/>
</dbReference>
<evidence type="ECO:0008006" key="4">
    <source>
        <dbReference type="Google" id="ProtNLM"/>
    </source>
</evidence>
<organism evidence="2 3">
    <name type="scientific">Cercospora berteroae</name>
    <dbReference type="NCBI Taxonomy" id="357750"/>
    <lineage>
        <taxon>Eukaryota</taxon>
        <taxon>Fungi</taxon>
        <taxon>Dikarya</taxon>
        <taxon>Ascomycota</taxon>
        <taxon>Pezizomycotina</taxon>
        <taxon>Dothideomycetes</taxon>
        <taxon>Dothideomycetidae</taxon>
        <taxon>Mycosphaerellales</taxon>
        <taxon>Mycosphaerellaceae</taxon>
        <taxon>Cercospora</taxon>
    </lineage>
</organism>
<proteinExistence type="predicted"/>
<evidence type="ECO:0000313" key="3">
    <source>
        <dbReference type="Proteomes" id="UP000237631"/>
    </source>
</evidence>
<feature type="region of interest" description="Disordered" evidence="1">
    <location>
        <begin position="1"/>
        <end position="22"/>
    </location>
</feature>